<dbReference type="STRING" id="1453497.AT15_04040"/>
<dbReference type="EMBL" id="JFHK01000020">
    <property type="protein sequence ID" value="OAA29169.1"/>
    <property type="molecule type" value="Genomic_DNA"/>
</dbReference>
<dbReference type="CDD" id="cd18610">
    <property type="entry name" value="GH130_BT3780-like"/>
    <property type="match status" value="1"/>
</dbReference>
<sequence>MNSKRAVLFLFFLVFSISLFGINLPFDKVYELKRLADYPVLLPEGIGFQSKATFNPAAIKVGNEIYLFYRAEDWTGHSAWNGTSSIGLAKSEDGLNFIKEPEPIIKPEPPYEIPGGCEDPRIVEIDGLYIMTYTAYDGSQARLCLAYSKDLKEWTKVGPIIKKFRWSKSGAIIPQKINGKYYMYFGDSQIYIATSSDLENWNVNPYAVLRPRPDKFDARLVEPGPPPLITPEGILLFYNSADYSGIYRVGAALFDIEKPDRLLKRTDKPLLEPELSWEKYGQVPNVVFVEGAVEHGGKLLLYYGAADLYVGVAAIDLSE</sequence>
<dbReference type="Gene3D" id="2.115.10.20">
    <property type="entry name" value="Glycosyl hydrolase domain, family 43"/>
    <property type="match status" value="1"/>
</dbReference>
<comment type="caution">
    <text evidence="4">The sequence shown here is derived from an EMBL/GenBank/DDBJ whole genome shotgun (WGS) entry which is preliminary data.</text>
</comment>
<reference evidence="4 5" key="1">
    <citation type="submission" date="2014-02" db="EMBL/GenBank/DDBJ databases">
        <title>Kosmotoga genome sequencing.</title>
        <authorList>
            <person name="Pollo S.M."/>
            <person name="Charchuk R."/>
            <person name="Nesbo C.L."/>
        </authorList>
    </citation>
    <scope>NUCLEOTIDE SEQUENCE [LARGE SCALE GENOMIC DNA]</scope>
    <source>
        <strain evidence="4 5">S304</strain>
    </source>
</reference>
<dbReference type="GO" id="GO:0016798">
    <property type="term" value="F:hydrolase activity, acting on glycosyl bonds"/>
    <property type="evidence" value="ECO:0007669"/>
    <property type="project" value="UniProtKB-KW"/>
</dbReference>
<organism evidence="4 5">
    <name type="scientific">Kosmotoga arenicorallina S304</name>
    <dbReference type="NCBI Taxonomy" id="1453497"/>
    <lineage>
        <taxon>Bacteria</taxon>
        <taxon>Thermotogati</taxon>
        <taxon>Thermotogota</taxon>
        <taxon>Thermotogae</taxon>
        <taxon>Kosmotogales</taxon>
        <taxon>Kosmotogaceae</taxon>
        <taxon>Kosmotoga</taxon>
    </lineage>
</organism>
<dbReference type="SUPFAM" id="SSF75005">
    <property type="entry name" value="Arabinanase/levansucrase/invertase"/>
    <property type="match status" value="1"/>
</dbReference>
<evidence type="ECO:0000313" key="4">
    <source>
        <dbReference type="EMBL" id="OAA29169.1"/>
    </source>
</evidence>
<evidence type="ECO:0000256" key="1">
    <source>
        <dbReference type="ARBA" id="ARBA00022676"/>
    </source>
</evidence>
<keyword evidence="1" id="KW-0328">Glycosyltransferase</keyword>
<dbReference type="InterPro" id="IPR007184">
    <property type="entry name" value="Mannoside_phosphorylase"/>
</dbReference>
<dbReference type="PATRIC" id="fig|1453497.3.peg.800"/>
<keyword evidence="2" id="KW-0808">Transferase</keyword>
<evidence type="ECO:0000256" key="3">
    <source>
        <dbReference type="ARBA" id="ARBA00024356"/>
    </source>
</evidence>
<proteinExistence type="inferred from homology"/>
<keyword evidence="5" id="KW-1185">Reference proteome</keyword>
<protein>
    <submittedName>
        <fullName evidence="4">Glycosidase</fullName>
    </submittedName>
</protein>
<dbReference type="OrthoDB" id="9759709at2"/>
<dbReference type="RefSeq" id="WP_068348336.1">
    <property type="nucleotide sequence ID" value="NZ_JFHK01000020.1"/>
</dbReference>
<dbReference type="PIRSF" id="PIRSF016202">
    <property type="entry name" value="PH1107"/>
    <property type="match status" value="1"/>
</dbReference>
<evidence type="ECO:0000313" key="5">
    <source>
        <dbReference type="Proteomes" id="UP000077339"/>
    </source>
</evidence>
<keyword evidence="4" id="KW-0378">Hydrolase</keyword>
<gene>
    <name evidence="4" type="ORF">AT15_04040</name>
</gene>
<comment type="similarity">
    <text evidence="3">Belongs to the glycosyl hydrolase 130 family.</text>
</comment>
<dbReference type="Pfam" id="PF04041">
    <property type="entry name" value="Glyco_hydro_130"/>
    <property type="match status" value="1"/>
</dbReference>
<name>A0A176JYY8_9BACT</name>
<dbReference type="InterPro" id="IPR023296">
    <property type="entry name" value="Glyco_hydro_beta-prop_sf"/>
</dbReference>
<dbReference type="Proteomes" id="UP000077339">
    <property type="component" value="Unassembled WGS sequence"/>
</dbReference>
<evidence type="ECO:0000256" key="2">
    <source>
        <dbReference type="ARBA" id="ARBA00022679"/>
    </source>
</evidence>
<dbReference type="PANTHER" id="PTHR34106">
    <property type="entry name" value="GLYCOSIDASE"/>
    <property type="match status" value="1"/>
</dbReference>
<dbReference type="PANTHER" id="PTHR34106:SF5">
    <property type="entry name" value="GLYCOSIDASE"/>
    <property type="match status" value="1"/>
</dbReference>
<keyword evidence="4" id="KW-0326">Glycosidase</keyword>
<dbReference type="AlphaFoldDB" id="A0A176JYY8"/>
<dbReference type="GO" id="GO:0016757">
    <property type="term" value="F:glycosyltransferase activity"/>
    <property type="evidence" value="ECO:0007669"/>
    <property type="project" value="UniProtKB-KW"/>
</dbReference>
<accession>A0A176JYY8</accession>